<dbReference type="RefSeq" id="WP_285568668.1">
    <property type="nucleotide sequence ID" value="NZ_BSDE01000001.1"/>
</dbReference>
<comment type="caution">
    <text evidence="1">The sequence shown here is derived from an EMBL/GenBank/DDBJ whole genome shotgun (WGS) entry which is preliminary data.</text>
</comment>
<gene>
    <name evidence="1" type="ORF">GETHLI_00140</name>
</gene>
<dbReference type="Proteomes" id="UP001165069">
    <property type="component" value="Unassembled WGS sequence"/>
</dbReference>
<name>A0ABQ5Q9K4_9BACT</name>
<proteinExistence type="predicted"/>
<keyword evidence="2" id="KW-1185">Reference proteome</keyword>
<evidence type="ECO:0000313" key="1">
    <source>
        <dbReference type="EMBL" id="GLH71512.1"/>
    </source>
</evidence>
<reference evidence="1 2" key="1">
    <citation type="journal article" date="2023" name="Antonie Van Leeuwenhoek">
        <title>Mesoterricola silvestris gen. nov., sp. nov., Mesoterricola sediminis sp. nov., Geothrix oryzae sp. nov., Geothrix edaphica sp. nov., Geothrix rubra sp. nov., and Geothrix limicola sp. nov., six novel members of Acidobacteriota isolated from soils.</title>
        <authorList>
            <person name="Itoh H."/>
            <person name="Sugisawa Y."/>
            <person name="Mise K."/>
            <person name="Xu Z."/>
            <person name="Kuniyasu M."/>
            <person name="Ushijima N."/>
            <person name="Kawano K."/>
            <person name="Kobayashi E."/>
            <person name="Shiratori Y."/>
            <person name="Masuda Y."/>
            <person name="Senoo K."/>
        </authorList>
    </citation>
    <scope>NUCLEOTIDE SEQUENCE [LARGE SCALE GENOMIC DNA]</scope>
    <source>
        <strain evidence="1 2">Red804</strain>
    </source>
</reference>
<dbReference type="EMBL" id="BSDE01000001">
    <property type="protein sequence ID" value="GLH71512.1"/>
    <property type="molecule type" value="Genomic_DNA"/>
</dbReference>
<sequence>MRSFLRTLVCLPAALGLIAQEPLPPIQVSVPEPRTLDLRQADAAALLPGEHRDPARLEAVARAWRPLLQPIDTAPGIRLLLPAGPERLQLLLAASQALRARNPKVRIYVAFQPELGPVMDELAWGAVDGGVLLPSDLGADGARWRGLLTQAQNAFPGRPWFLWVPADPGALTAQLLGDGGRLILPANGPGAALAQELPPGYTEVEGGLGDLTLRKGSGGAAYRRIFRDGTWVPAPLPADRHEVQVQGQELYDLGGLLARMRATQLRDKSAIRTAQATVDVNLHIQSEGGAGDLGFRFQGFEKVGTPEELLRKEVRFNGVRANLSESAQLPILESRTSAAPPIALTLTERYRYADGGPAGAGKRRVRFKPVDDDPLLFEGELTVDEGSGRILHEQSQRSNLPGLVRSERRELSYGEPAPGLWRVMRIHTAERWIVSGGTVQVLRDLEYRGFSINDAGYDEALASARAGQGSILQNTPDGYRYFVKQADGSRKLESKASSRVKGVGGMILIQPGGDPPVAPLGGYLFSDFNALDRGIQYSLFTAAVFNMGSLLVPRALLDLDLSLAGTLSLLGGTERPVKDGKQLDVDGVQRRSQNLELGLGHDLGAGFRVELKAQLTHDAFSDPREDKYKTQGFLNPPSGLTHLGGAALSWQYEGFHLQGSYLKGSRPEGSYGAPGAIQAVPNEGRLVRWDTRAMFDRQLGHGIWFSAHAGRAGGEGFDRFQPLSFEGRVSGIKPYAVVADRMTYGGFDVAFPTGPNLRLTLGLDHGQAHSLTDLKTYGFSGLKVAGDLPGFWWFTTIRVDLGAGLQSDVKGVKTVNGSIAFLHLF</sequence>
<protein>
    <submittedName>
        <fullName evidence="1">Uncharacterized protein</fullName>
    </submittedName>
</protein>
<accession>A0ABQ5Q9K4</accession>
<organism evidence="1 2">
    <name type="scientific">Geothrix limicola</name>
    <dbReference type="NCBI Taxonomy" id="2927978"/>
    <lineage>
        <taxon>Bacteria</taxon>
        <taxon>Pseudomonadati</taxon>
        <taxon>Acidobacteriota</taxon>
        <taxon>Holophagae</taxon>
        <taxon>Holophagales</taxon>
        <taxon>Holophagaceae</taxon>
        <taxon>Geothrix</taxon>
    </lineage>
</organism>
<evidence type="ECO:0000313" key="2">
    <source>
        <dbReference type="Proteomes" id="UP001165069"/>
    </source>
</evidence>